<reference evidence="6 7" key="1">
    <citation type="submission" date="2019-02" db="EMBL/GenBank/DDBJ databases">
        <title>The draft genome of Acinetobacter halotolerans strain JCM 31009.</title>
        <authorList>
            <person name="Qin J."/>
            <person name="Feng Y."/>
            <person name="Nemec A."/>
            <person name="Zong Z."/>
        </authorList>
    </citation>
    <scope>NUCLEOTIDE SEQUENCE [LARGE SCALE GENOMIC DNA]</scope>
    <source>
        <strain evidence="6 7">JCM 31009</strain>
    </source>
</reference>
<dbReference type="InterPro" id="IPR001849">
    <property type="entry name" value="PH_domain"/>
</dbReference>
<dbReference type="GO" id="GO:0003700">
    <property type="term" value="F:DNA-binding transcription factor activity"/>
    <property type="evidence" value="ECO:0007669"/>
    <property type="project" value="InterPro"/>
</dbReference>
<dbReference type="Proteomes" id="UP000292110">
    <property type="component" value="Unassembled WGS sequence"/>
</dbReference>
<dbReference type="RefSeq" id="WP_121929465.1">
    <property type="nucleotide sequence ID" value="NZ_SGIM01000004.1"/>
</dbReference>
<dbReference type="PROSITE" id="PS01124">
    <property type="entry name" value="HTH_ARAC_FAMILY_2"/>
    <property type="match status" value="1"/>
</dbReference>
<gene>
    <name evidence="6" type="ORF">EXE30_06425</name>
</gene>
<evidence type="ECO:0000259" key="4">
    <source>
        <dbReference type="PROSITE" id="PS01124"/>
    </source>
</evidence>
<dbReference type="InterPro" id="IPR009057">
    <property type="entry name" value="Homeodomain-like_sf"/>
</dbReference>
<dbReference type="Pfam" id="PF12625">
    <property type="entry name" value="Arabinose_bd"/>
    <property type="match status" value="1"/>
</dbReference>
<keyword evidence="3" id="KW-0804">Transcription</keyword>
<feature type="domain" description="HTH araC/xylS-type" evidence="4">
    <location>
        <begin position="232"/>
        <end position="330"/>
    </location>
</feature>
<evidence type="ECO:0000259" key="5">
    <source>
        <dbReference type="PROSITE" id="PS50003"/>
    </source>
</evidence>
<accession>A0A4Q6XBC6</accession>
<proteinExistence type="predicted"/>
<dbReference type="GO" id="GO:0005829">
    <property type="term" value="C:cytosol"/>
    <property type="evidence" value="ECO:0007669"/>
    <property type="project" value="TreeGrafter"/>
</dbReference>
<dbReference type="PROSITE" id="PS50003">
    <property type="entry name" value="PH_DOMAIN"/>
    <property type="match status" value="1"/>
</dbReference>
<keyword evidence="7" id="KW-1185">Reference proteome</keyword>
<dbReference type="InterPro" id="IPR018060">
    <property type="entry name" value="HTH_AraC"/>
</dbReference>
<dbReference type="PRINTS" id="PR00032">
    <property type="entry name" value="HTHARAC"/>
</dbReference>
<dbReference type="GO" id="GO:0000976">
    <property type="term" value="F:transcription cis-regulatory region binding"/>
    <property type="evidence" value="ECO:0007669"/>
    <property type="project" value="TreeGrafter"/>
</dbReference>
<dbReference type="Pfam" id="PF12833">
    <property type="entry name" value="HTH_18"/>
    <property type="match status" value="1"/>
</dbReference>
<evidence type="ECO:0000256" key="3">
    <source>
        <dbReference type="ARBA" id="ARBA00023163"/>
    </source>
</evidence>
<evidence type="ECO:0000256" key="1">
    <source>
        <dbReference type="ARBA" id="ARBA00023015"/>
    </source>
</evidence>
<dbReference type="SUPFAM" id="SSF46689">
    <property type="entry name" value="Homeodomain-like"/>
    <property type="match status" value="1"/>
</dbReference>
<dbReference type="Gene3D" id="1.10.10.60">
    <property type="entry name" value="Homeodomain-like"/>
    <property type="match status" value="1"/>
</dbReference>
<keyword evidence="1" id="KW-0805">Transcription regulation</keyword>
<evidence type="ECO:0000256" key="2">
    <source>
        <dbReference type="ARBA" id="ARBA00023125"/>
    </source>
</evidence>
<sequence length="339" mass="38641">MSQTATALTSWVKAIQKALEKAGCDSQELLKQAGLDIQVLNDPNARYSLEQTAHLWRLSVEATQDSCFGLKVASQVNHHTFHVLGNSLNTSVTLKEMFGRIIRYFRLVTNIPELEFFSKGSNHYFLIHVPEQVQPEAIDAFISVFIRASRALQGSDFSPLRIELRRSEPADLETYQSILKTPIVFNAPKDMMVFDTASIEQPLDGANPELTQEYDEIIMRYLARFDKENILARVKLKLIERLSTGEIHQQEIAKSLGLSIRSLQRKLSEEKTTFSELLDNTRQELAMSYIKNIAYSITEIAYILGFTDVSSFSRAFRRWTNSSPVKYRDNNISNPLSNH</sequence>
<dbReference type="PANTHER" id="PTHR47894">
    <property type="entry name" value="HTH-TYPE TRANSCRIPTIONAL REGULATOR GADX"/>
    <property type="match status" value="1"/>
</dbReference>
<keyword evidence="2" id="KW-0238">DNA-binding</keyword>
<dbReference type="EMBL" id="SGIM01000004">
    <property type="protein sequence ID" value="RZF53608.1"/>
    <property type="molecule type" value="Genomic_DNA"/>
</dbReference>
<dbReference type="SMART" id="SM00342">
    <property type="entry name" value="HTH_ARAC"/>
    <property type="match status" value="1"/>
</dbReference>
<evidence type="ECO:0000313" key="7">
    <source>
        <dbReference type="Proteomes" id="UP000292110"/>
    </source>
</evidence>
<name>A0A4Q6XBC6_9GAMM</name>
<feature type="domain" description="PH" evidence="5">
    <location>
        <begin position="1"/>
        <end position="20"/>
    </location>
</feature>
<dbReference type="InterPro" id="IPR032687">
    <property type="entry name" value="AraC-type_N"/>
</dbReference>
<organism evidence="6 7">
    <name type="scientific">Acinetobacter halotolerans</name>
    <dbReference type="NCBI Taxonomy" id="1752076"/>
    <lineage>
        <taxon>Bacteria</taxon>
        <taxon>Pseudomonadati</taxon>
        <taxon>Pseudomonadota</taxon>
        <taxon>Gammaproteobacteria</taxon>
        <taxon>Moraxellales</taxon>
        <taxon>Moraxellaceae</taxon>
        <taxon>Acinetobacter</taxon>
    </lineage>
</organism>
<comment type="caution">
    <text evidence="6">The sequence shown here is derived from an EMBL/GenBank/DDBJ whole genome shotgun (WGS) entry which is preliminary data.</text>
</comment>
<dbReference type="InterPro" id="IPR020449">
    <property type="entry name" value="Tscrpt_reg_AraC-type_HTH"/>
</dbReference>
<protein>
    <submittedName>
        <fullName evidence="6">AraC family transcriptional regulator</fullName>
    </submittedName>
</protein>
<evidence type="ECO:0000313" key="6">
    <source>
        <dbReference type="EMBL" id="RZF53608.1"/>
    </source>
</evidence>
<dbReference type="AlphaFoldDB" id="A0A4Q6XBC6"/>
<dbReference type="PANTHER" id="PTHR47894:SF1">
    <property type="entry name" value="HTH-TYPE TRANSCRIPTIONAL REGULATOR VQSM"/>
    <property type="match status" value="1"/>
</dbReference>